<feature type="domain" description="RRM" evidence="4">
    <location>
        <begin position="185"/>
        <end position="263"/>
    </location>
</feature>
<feature type="domain" description="RRM" evidence="4">
    <location>
        <begin position="89"/>
        <end position="166"/>
    </location>
</feature>
<protein>
    <submittedName>
        <fullName evidence="5">28 kDa ribonucleoprotein, chloroplastic</fullName>
    </submittedName>
</protein>
<sequence>MASAAAAAAAAFFCGTLPFPRTKIYSSVRSSIPIYAPVVFSNPRSFSLLPPCPPPVKKQARGDGFRRCSVVQDVALEKEAEKETAEKRRKLYVTNLPWDFSGPNIEELFGQYGTVKDVEIIKQNNGKSRGFAFVTMASGEEAQAALDKLDSYELKGRVIRVDFAKSFRKPAPPPPPGAIAREPRHKIYVSNLAWKARSVNLKEFFSAKFNPLSARVVFQNPTGRSAGYGFVGFATEEEAEAAISELDGKELLGRPVRLRISQRTTEQSVTEPEAESTDEQSQTESEAESTYEQAETDSEAESTNEQSEES</sequence>
<dbReference type="Gene3D" id="3.30.70.330">
    <property type="match status" value="2"/>
</dbReference>
<dbReference type="GO" id="GO:1901259">
    <property type="term" value="P:chloroplast rRNA processing"/>
    <property type="evidence" value="ECO:0007669"/>
    <property type="project" value="TreeGrafter"/>
</dbReference>
<dbReference type="InterPro" id="IPR000504">
    <property type="entry name" value="RRM_dom"/>
</dbReference>
<dbReference type="GO" id="GO:0009535">
    <property type="term" value="C:chloroplast thylakoid membrane"/>
    <property type="evidence" value="ECO:0007669"/>
    <property type="project" value="TreeGrafter"/>
</dbReference>
<reference evidence="5 6" key="1">
    <citation type="submission" date="2023-10" db="EMBL/GenBank/DDBJ databases">
        <title>Chromosome-scale genome assembly provides insights into flower coloration mechanisms of Canna indica.</title>
        <authorList>
            <person name="Li C."/>
        </authorList>
    </citation>
    <scope>NUCLEOTIDE SEQUENCE [LARGE SCALE GENOMIC DNA]</scope>
    <source>
        <tissue evidence="5">Flower</tissue>
    </source>
</reference>
<evidence type="ECO:0000313" key="5">
    <source>
        <dbReference type="EMBL" id="WOL16666.1"/>
    </source>
</evidence>
<dbReference type="EMBL" id="CP136897">
    <property type="protein sequence ID" value="WOL16666.1"/>
    <property type="molecule type" value="Genomic_DNA"/>
</dbReference>
<dbReference type="SUPFAM" id="SSF54928">
    <property type="entry name" value="RNA-binding domain, RBD"/>
    <property type="match status" value="2"/>
</dbReference>
<gene>
    <name evidence="5" type="ORF">Cni_G25454</name>
</gene>
<evidence type="ECO:0000256" key="1">
    <source>
        <dbReference type="ARBA" id="ARBA00022884"/>
    </source>
</evidence>
<dbReference type="GO" id="GO:1990904">
    <property type="term" value="C:ribonucleoprotein complex"/>
    <property type="evidence" value="ECO:0007669"/>
    <property type="project" value="UniProtKB-KW"/>
</dbReference>
<dbReference type="GO" id="GO:0003729">
    <property type="term" value="F:mRNA binding"/>
    <property type="evidence" value="ECO:0007669"/>
    <property type="project" value="TreeGrafter"/>
</dbReference>
<dbReference type="PANTHER" id="PTHR48025">
    <property type="entry name" value="OS02G0815200 PROTEIN"/>
    <property type="match status" value="1"/>
</dbReference>
<dbReference type="InterPro" id="IPR035979">
    <property type="entry name" value="RBD_domain_sf"/>
</dbReference>
<evidence type="ECO:0000256" key="2">
    <source>
        <dbReference type="PROSITE-ProRule" id="PRU00176"/>
    </source>
</evidence>
<name>A0AAQ3QPF8_9LILI</name>
<organism evidence="5 6">
    <name type="scientific">Canna indica</name>
    <name type="common">Indian-shot</name>
    <dbReference type="NCBI Taxonomy" id="4628"/>
    <lineage>
        <taxon>Eukaryota</taxon>
        <taxon>Viridiplantae</taxon>
        <taxon>Streptophyta</taxon>
        <taxon>Embryophyta</taxon>
        <taxon>Tracheophyta</taxon>
        <taxon>Spermatophyta</taxon>
        <taxon>Magnoliopsida</taxon>
        <taxon>Liliopsida</taxon>
        <taxon>Zingiberales</taxon>
        <taxon>Cannaceae</taxon>
        <taxon>Canna</taxon>
    </lineage>
</organism>
<dbReference type="InterPro" id="IPR050502">
    <property type="entry name" value="Euk_RNA-bind_prot"/>
</dbReference>
<dbReference type="PROSITE" id="PS50102">
    <property type="entry name" value="RRM"/>
    <property type="match status" value="2"/>
</dbReference>
<dbReference type="AlphaFoldDB" id="A0AAQ3QPF8"/>
<evidence type="ECO:0000259" key="4">
    <source>
        <dbReference type="PROSITE" id="PS50102"/>
    </source>
</evidence>
<dbReference type="Proteomes" id="UP001327560">
    <property type="component" value="Chromosome 8"/>
</dbReference>
<evidence type="ECO:0000313" key="6">
    <source>
        <dbReference type="Proteomes" id="UP001327560"/>
    </source>
</evidence>
<dbReference type="SMART" id="SM00360">
    <property type="entry name" value="RRM"/>
    <property type="match status" value="2"/>
</dbReference>
<dbReference type="SMART" id="SM00361">
    <property type="entry name" value="RRM_1"/>
    <property type="match status" value="2"/>
</dbReference>
<evidence type="ECO:0000256" key="3">
    <source>
        <dbReference type="SAM" id="MobiDB-lite"/>
    </source>
</evidence>
<dbReference type="InterPro" id="IPR012677">
    <property type="entry name" value="Nucleotide-bd_a/b_plait_sf"/>
</dbReference>
<dbReference type="InterPro" id="IPR003954">
    <property type="entry name" value="RRM_euk-type"/>
</dbReference>
<keyword evidence="5" id="KW-0687">Ribonucleoprotein</keyword>
<dbReference type="Pfam" id="PF00076">
    <property type="entry name" value="RRM_1"/>
    <property type="match status" value="2"/>
</dbReference>
<proteinExistence type="predicted"/>
<accession>A0AAQ3QPF8</accession>
<keyword evidence="1 2" id="KW-0694">RNA-binding</keyword>
<feature type="compositionally biased region" description="Acidic residues" evidence="3">
    <location>
        <begin position="285"/>
        <end position="310"/>
    </location>
</feature>
<dbReference type="PANTHER" id="PTHR48025:SF6">
    <property type="entry name" value="RRM DOMAIN-CONTAINING PROTEIN"/>
    <property type="match status" value="1"/>
</dbReference>
<feature type="compositionally biased region" description="Polar residues" evidence="3">
    <location>
        <begin position="261"/>
        <end position="270"/>
    </location>
</feature>
<feature type="region of interest" description="Disordered" evidence="3">
    <location>
        <begin position="261"/>
        <end position="310"/>
    </location>
</feature>
<keyword evidence="6" id="KW-1185">Reference proteome</keyword>